<evidence type="ECO:0000256" key="2">
    <source>
        <dbReference type="ARBA" id="ARBA00022771"/>
    </source>
</evidence>
<keyword evidence="5" id="KW-0175">Coiled coil</keyword>
<evidence type="ECO:0000256" key="5">
    <source>
        <dbReference type="SAM" id="Coils"/>
    </source>
</evidence>
<proteinExistence type="predicted"/>
<dbReference type="PROSITE" id="PS50089">
    <property type="entry name" value="ZF_RING_2"/>
    <property type="match status" value="1"/>
</dbReference>
<accession>A0ABQ9FLG7</accession>
<dbReference type="InterPro" id="IPR018957">
    <property type="entry name" value="Znf_C3HC4_RING-type"/>
</dbReference>
<dbReference type="InterPro" id="IPR001293">
    <property type="entry name" value="Znf_TRAF"/>
</dbReference>
<dbReference type="Proteomes" id="UP001217089">
    <property type="component" value="Unassembled WGS sequence"/>
</dbReference>
<organism evidence="8 9">
    <name type="scientific">Tegillarca granosa</name>
    <name type="common">Malaysian cockle</name>
    <name type="synonym">Anadara granosa</name>
    <dbReference type="NCBI Taxonomy" id="220873"/>
    <lineage>
        <taxon>Eukaryota</taxon>
        <taxon>Metazoa</taxon>
        <taxon>Spiralia</taxon>
        <taxon>Lophotrochozoa</taxon>
        <taxon>Mollusca</taxon>
        <taxon>Bivalvia</taxon>
        <taxon>Autobranchia</taxon>
        <taxon>Pteriomorphia</taxon>
        <taxon>Arcoida</taxon>
        <taxon>Arcoidea</taxon>
        <taxon>Arcidae</taxon>
        <taxon>Tegillarca</taxon>
    </lineage>
</organism>
<dbReference type="Gene3D" id="3.30.40.10">
    <property type="entry name" value="Zinc/RING finger domain, C3HC4 (zinc finger)"/>
    <property type="match status" value="3"/>
</dbReference>
<dbReference type="Pfam" id="PF00097">
    <property type="entry name" value="zf-C3HC4"/>
    <property type="match status" value="1"/>
</dbReference>
<dbReference type="InterPro" id="IPR017907">
    <property type="entry name" value="Znf_RING_CS"/>
</dbReference>
<name>A0ABQ9FLG7_TEGGR</name>
<gene>
    <name evidence="8" type="ORF">KUTeg_003217</name>
</gene>
<evidence type="ECO:0000313" key="9">
    <source>
        <dbReference type="Proteomes" id="UP001217089"/>
    </source>
</evidence>
<evidence type="ECO:0000256" key="3">
    <source>
        <dbReference type="ARBA" id="ARBA00022833"/>
    </source>
</evidence>
<dbReference type="PANTHER" id="PTHR10131:SF94">
    <property type="entry name" value="TNF RECEPTOR-ASSOCIATED FACTOR 4"/>
    <property type="match status" value="1"/>
</dbReference>
<dbReference type="SUPFAM" id="SSF57850">
    <property type="entry name" value="RING/U-box"/>
    <property type="match status" value="1"/>
</dbReference>
<dbReference type="PROSITE" id="PS00518">
    <property type="entry name" value="ZF_RING_1"/>
    <property type="match status" value="1"/>
</dbReference>
<feature type="zinc finger region" description="TRAF-type" evidence="4">
    <location>
        <begin position="160"/>
        <end position="201"/>
    </location>
</feature>
<feature type="zinc finger region" description="TRAF-type" evidence="4">
    <location>
        <begin position="213"/>
        <end position="266"/>
    </location>
</feature>
<keyword evidence="1 4" id="KW-0479">Metal-binding</keyword>
<feature type="domain" description="TRAF-type" evidence="7">
    <location>
        <begin position="213"/>
        <end position="266"/>
    </location>
</feature>
<dbReference type="InterPro" id="IPR001841">
    <property type="entry name" value="Znf_RING"/>
</dbReference>
<evidence type="ECO:0000313" key="8">
    <source>
        <dbReference type="EMBL" id="KAJ8318126.1"/>
    </source>
</evidence>
<evidence type="ECO:0000259" key="6">
    <source>
        <dbReference type="PROSITE" id="PS50089"/>
    </source>
</evidence>
<dbReference type="PANTHER" id="PTHR10131">
    <property type="entry name" value="TNF RECEPTOR ASSOCIATED FACTOR"/>
    <property type="match status" value="1"/>
</dbReference>
<protein>
    <submittedName>
        <fullName evidence="8">Uncharacterized protein</fullName>
    </submittedName>
</protein>
<feature type="coiled-coil region" evidence="5">
    <location>
        <begin position="291"/>
        <end position="318"/>
    </location>
</feature>
<evidence type="ECO:0000256" key="4">
    <source>
        <dbReference type="PROSITE-ProRule" id="PRU00207"/>
    </source>
</evidence>
<comment type="caution">
    <text evidence="8">The sequence shown here is derived from an EMBL/GenBank/DDBJ whole genome shotgun (WGS) entry which is preliminary data.</text>
</comment>
<dbReference type="SUPFAM" id="SSF49599">
    <property type="entry name" value="TRAF domain-like"/>
    <property type="match status" value="1"/>
</dbReference>
<dbReference type="Pfam" id="PF02176">
    <property type="entry name" value="zf-TRAF"/>
    <property type="match status" value="1"/>
</dbReference>
<evidence type="ECO:0000259" key="7">
    <source>
        <dbReference type="PROSITE" id="PS50145"/>
    </source>
</evidence>
<sequence>MTSNIRGTAKLLGSDFSVTNCVAVQIQVREVYEYQLVLYEYKKISGKFVMMADSTEVISIDMDAVFDPEPDRKYICPICLGVLKDPMQTSCGHRFCHGCISGIVNGRVNVKCPVDNMRIKTGELFEDNAYRREVMSLCVKCNNYRQGCLWTGEWRNLQDHLNICDFIYVRCQYGCGLSLLKQTQNDHEAICERRPVECQDCHIQIAFADLTKHQVLICQNFLVQCAVCGQGGLKRKEISNHTDVNKGDCPETVVPCQYTALGCQHQQKRRNLPEHYKEATDHHVSLLVQHISEQNKHIDRLEKDISQLHIRQEDSEKIIEEQHEYLRFSTETLITIIGIKARNCDI</sequence>
<dbReference type="PROSITE" id="PS50145">
    <property type="entry name" value="ZF_TRAF"/>
    <property type="match status" value="2"/>
</dbReference>
<dbReference type="InterPro" id="IPR013083">
    <property type="entry name" value="Znf_RING/FYVE/PHD"/>
</dbReference>
<dbReference type="SMART" id="SM00184">
    <property type="entry name" value="RING"/>
    <property type="match status" value="1"/>
</dbReference>
<reference evidence="8 9" key="1">
    <citation type="submission" date="2022-12" db="EMBL/GenBank/DDBJ databases">
        <title>Chromosome-level genome of Tegillarca granosa.</title>
        <authorList>
            <person name="Kim J."/>
        </authorList>
    </citation>
    <scope>NUCLEOTIDE SEQUENCE [LARGE SCALE GENOMIC DNA]</scope>
    <source>
        <strain evidence="8">Teg-2019</strain>
        <tissue evidence="8">Adductor muscle</tissue>
    </source>
</reference>
<feature type="domain" description="RING-type" evidence="6">
    <location>
        <begin position="76"/>
        <end position="116"/>
    </location>
</feature>
<dbReference type="EMBL" id="JARBDR010000214">
    <property type="protein sequence ID" value="KAJ8318126.1"/>
    <property type="molecule type" value="Genomic_DNA"/>
</dbReference>
<keyword evidence="9" id="KW-1185">Reference proteome</keyword>
<keyword evidence="3 4" id="KW-0862">Zinc</keyword>
<feature type="domain" description="TRAF-type" evidence="7">
    <location>
        <begin position="160"/>
        <end position="201"/>
    </location>
</feature>
<evidence type="ECO:0000256" key="1">
    <source>
        <dbReference type="ARBA" id="ARBA00022723"/>
    </source>
</evidence>
<keyword evidence="2 4" id="KW-0863">Zinc-finger</keyword>